<name>A0ACC2F9R9_DALPE</name>
<proteinExistence type="predicted"/>
<organism evidence="1 2">
    <name type="scientific">Dallia pectoralis</name>
    <name type="common">Alaska blackfish</name>
    <dbReference type="NCBI Taxonomy" id="75939"/>
    <lineage>
        <taxon>Eukaryota</taxon>
        <taxon>Metazoa</taxon>
        <taxon>Chordata</taxon>
        <taxon>Craniata</taxon>
        <taxon>Vertebrata</taxon>
        <taxon>Euteleostomi</taxon>
        <taxon>Actinopterygii</taxon>
        <taxon>Neopterygii</taxon>
        <taxon>Teleostei</taxon>
        <taxon>Protacanthopterygii</taxon>
        <taxon>Esociformes</taxon>
        <taxon>Umbridae</taxon>
        <taxon>Dallia</taxon>
    </lineage>
</organism>
<protein>
    <submittedName>
        <fullName evidence="1">Uncharacterized protein</fullName>
    </submittedName>
</protein>
<keyword evidence="2" id="KW-1185">Reference proteome</keyword>
<reference evidence="1" key="1">
    <citation type="submission" date="2021-05" db="EMBL/GenBank/DDBJ databases">
        <authorList>
            <person name="Pan Q."/>
            <person name="Jouanno E."/>
            <person name="Zahm M."/>
            <person name="Klopp C."/>
            <person name="Cabau C."/>
            <person name="Louis A."/>
            <person name="Berthelot C."/>
            <person name="Parey E."/>
            <person name="Roest Crollius H."/>
            <person name="Montfort J."/>
            <person name="Robinson-Rechavi M."/>
            <person name="Bouchez O."/>
            <person name="Lampietro C."/>
            <person name="Lopez Roques C."/>
            <person name="Donnadieu C."/>
            <person name="Postlethwait J."/>
            <person name="Bobe J."/>
            <person name="Dillon D."/>
            <person name="Chandos A."/>
            <person name="von Hippel F."/>
            <person name="Guiguen Y."/>
        </authorList>
    </citation>
    <scope>NUCLEOTIDE SEQUENCE</scope>
    <source>
        <strain evidence="1">YG-Jan2019</strain>
    </source>
</reference>
<gene>
    <name evidence="1" type="ORF">DPEC_G00320340</name>
</gene>
<dbReference type="EMBL" id="CM055758">
    <property type="protein sequence ID" value="KAJ7988121.1"/>
    <property type="molecule type" value="Genomic_DNA"/>
</dbReference>
<evidence type="ECO:0000313" key="2">
    <source>
        <dbReference type="Proteomes" id="UP001157502"/>
    </source>
</evidence>
<sequence>MEALLTILEDLGTAEFKTFKWYLTQPVLESFPSIPVSRLENAERTDVVDKMVQTYNLDGAARITVAVLKKMNQNSLAFKLENGI</sequence>
<comment type="caution">
    <text evidence="1">The sequence shown here is derived from an EMBL/GenBank/DDBJ whole genome shotgun (WGS) entry which is preliminary data.</text>
</comment>
<dbReference type="Proteomes" id="UP001157502">
    <property type="component" value="Chromosome 31"/>
</dbReference>
<accession>A0ACC2F9R9</accession>
<evidence type="ECO:0000313" key="1">
    <source>
        <dbReference type="EMBL" id="KAJ7988121.1"/>
    </source>
</evidence>